<dbReference type="PANTHER" id="PTHR14428:SF5">
    <property type="entry name" value="NUCLEOLAR COMPLEX PROTEIN 3 HOMOLOG"/>
    <property type="match status" value="1"/>
</dbReference>
<dbReference type="Pfam" id="PF03914">
    <property type="entry name" value="CBF"/>
    <property type="match status" value="1"/>
</dbReference>
<dbReference type="GO" id="GO:0006270">
    <property type="term" value="P:DNA replication initiation"/>
    <property type="evidence" value="ECO:0007669"/>
    <property type="project" value="TreeGrafter"/>
</dbReference>
<evidence type="ECO:0000256" key="4">
    <source>
        <dbReference type="ARBA" id="ARBA00023242"/>
    </source>
</evidence>
<gene>
    <name evidence="10" type="ORF">FFLO_02502</name>
</gene>
<dbReference type="PANTHER" id="PTHR14428">
    <property type="entry name" value="NUCLEOLAR COMPLEX PROTEIN 3"/>
    <property type="match status" value="1"/>
</dbReference>
<feature type="compositionally biased region" description="Low complexity" evidence="7">
    <location>
        <begin position="1"/>
        <end position="23"/>
    </location>
</feature>
<organism evidence="10 11">
    <name type="scientific">Filobasidium floriforme</name>
    <dbReference type="NCBI Taxonomy" id="5210"/>
    <lineage>
        <taxon>Eukaryota</taxon>
        <taxon>Fungi</taxon>
        <taxon>Dikarya</taxon>
        <taxon>Basidiomycota</taxon>
        <taxon>Agaricomycotina</taxon>
        <taxon>Tremellomycetes</taxon>
        <taxon>Filobasidiales</taxon>
        <taxon>Filobasidiaceae</taxon>
        <taxon>Filobasidium</taxon>
    </lineage>
</organism>
<dbReference type="GO" id="GO:0003682">
    <property type="term" value="F:chromatin binding"/>
    <property type="evidence" value="ECO:0007669"/>
    <property type="project" value="TreeGrafter"/>
</dbReference>
<feature type="compositionally biased region" description="Basic and acidic residues" evidence="7">
    <location>
        <begin position="197"/>
        <end position="210"/>
    </location>
</feature>
<dbReference type="PIRSF" id="PIRSF028977">
    <property type="entry name" value="Nucleolar_complex_p3"/>
    <property type="match status" value="1"/>
</dbReference>
<dbReference type="AlphaFoldDB" id="A0A8K0JPF5"/>
<comment type="caution">
    <text evidence="10">The sequence shown here is derived from an EMBL/GenBank/DDBJ whole genome shotgun (WGS) entry which is preliminary data.</text>
</comment>
<evidence type="ECO:0000256" key="7">
    <source>
        <dbReference type="SAM" id="MobiDB-lite"/>
    </source>
</evidence>
<dbReference type="EMBL" id="JABELV010000040">
    <property type="protein sequence ID" value="KAG7562030.1"/>
    <property type="molecule type" value="Genomic_DNA"/>
</dbReference>
<dbReference type="Pfam" id="PF07540">
    <property type="entry name" value="NOC3p"/>
    <property type="match status" value="1"/>
</dbReference>
<dbReference type="InterPro" id="IPR005612">
    <property type="entry name" value="CCAAT-binding_factor"/>
</dbReference>
<evidence type="ECO:0000256" key="2">
    <source>
        <dbReference type="ARBA" id="ARBA00007797"/>
    </source>
</evidence>
<evidence type="ECO:0000313" key="11">
    <source>
        <dbReference type="Proteomes" id="UP000812966"/>
    </source>
</evidence>
<comment type="subcellular location">
    <subcellularLocation>
        <location evidence="1 5">Nucleus</location>
        <location evidence="1 5">Nucleolus</location>
    </subcellularLocation>
</comment>
<dbReference type="InterPro" id="IPR011501">
    <property type="entry name" value="Noc3_N"/>
</dbReference>
<sequence length="910" mass="102406">MAPPVKNSNKRNPNSANAAAKPKPSTKRTKELNPLNGKPARRPDQPKKVKLRDQKFIPVPESAFLGKGKGKARAVDDEGDSGEDSAGKQGEDDDEDEDDLGMLVDGEDDEAMEYIKAGGASFLTGLDAKTISRSKKETERLHELDKTKEPLPKRAKRKAASPSFSDLSDAELDTDFDSELDSELDDEDLDLDDSDLDEKVNQEYEEEEKKRVRKKPKVAEADDLEESYAALGRKRKEKQLEAGEEDKEHTEVGHLPIKLANGEIEQLPGKTRIAIPSGPPDKKKKKQEESDAETEFTESEASEDEEDLVERIAGARGRFGRMGISEILTADLDGVQWKERTNRRLGMAKEQIAKIGAEIMSGGELIDMVPLLTRMSTFSLEKVKSGDEYDTILPVPNSIRGLAFLSQLAVYKDLIPGYRIRELTAHEEAEKVRDEVRRLREGEKGLVKSYKLYLKTLETEIKRKSPLASVSLKCMCDLLSSLPHFNFAENIMGVIVGRLSKRTWDSDSELCLRTVVKVFRDDVTAHYSAVLLRLIARMIKERRYKVHPNVLSCLLALRLRSELSSPHETKNKARYNDKKPDETKVKSEIRKKWMNKNRRKAEKERQEVEKELQEASAEVDQEERSKVQTETLKNLFVLYFSILKQPKRSPLLPAAMEGIAKFAHLVNIEFFRDLLKVLKNIIKGDGSMDDEDEEDFAGPDVVGKGIETRLRMLAIVTAFELLSGQGEALTLDLGEFIVQLYALLHPLCLDTNIEHVPIAKGIPIAQKPSATPIDNKKKKGPTDRSSTADLLFRCLHLVFFSRHAHTANSPPWRAAAFAKRLLECSLHFPAATSKRSIEFVKMLVGKEPKLEAMLATEDRTADGVYRYDLDDPQLSNPFAGSFWELGMLERDHWDEDIRKQAGLLANGRLG</sequence>
<evidence type="ECO:0000256" key="3">
    <source>
        <dbReference type="ARBA" id="ARBA00023054"/>
    </source>
</evidence>
<name>A0A8K0JPF5_9TREE</name>
<evidence type="ECO:0000259" key="9">
    <source>
        <dbReference type="Pfam" id="PF07540"/>
    </source>
</evidence>
<feature type="compositionally biased region" description="Acidic residues" evidence="7">
    <location>
        <begin position="290"/>
        <end position="308"/>
    </location>
</feature>
<comment type="function">
    <text evidence="5">Required for synthesis of 60S ribosomal subunits and the transport of pre-ribosomes from the nucleoplasm to the cytoplasm.</text>
</comment>
<evidence type="ECO:0000259" key="8">
    <source>
        <dbReference type="Pfam" id="PF03914"/>
    </source>
</evidence>
<feature type="domain" description="Nucleolar complex-associated protein 3 N-terminal" evidence="9">
    <location>
        <begin position="348"/>
        <end position="453"/>
    </location>
</feature>
<keyword evidence="3 6" id="KW-0175">Coiled coil</keyword>
<feature type="compositionally biased region" description="Basic and acidic residues" evidence="7">
    <location>
        <begin position="238"/>
        <end position="252"/>
    </location>
</feature>
<keyword evidence="4" id="KW-0539">Nucleus</keyword>
<evidence type="ECO:0000313" key="10">
    <source>
        <dbReference type="EMBL" id="KAG7562030.1"/>
    </source>
</evidence>
<dbReference type="Proteomes" id="UP000812966">
    <property type="component" value="Unassembled WGS sequence"/>
</dbReference>
<feature type="compositionally biased region" description="Basic and acidic residues" evidence="7">
    <location>
        <begin position="41"/>
        <end position="55"/>
    </location>
</feature>
<reference evidence="10" key="1">
    <citation type="submission" date="2020-04" db="EMBL/GenBank/DDBJ databases">
        <title>Analysis of mating type loci in Filobasidium floriforme.</title>
        <authorList>
            <person name="Nowrousian M."/>
        </authorList>
    </citation>
    <scope>NUCLEOTIDE SEQUENCE</scope>
    <source>
        <strain evidence="10">CBS 6242</strain>
    </source>
</reference>
<feature type="coiled-coil region" evidence="6">
    <location>
        <begin position="591"/>
        <end position="632"/>
    </location>
</feature>
<feature type="compositionally biased region" description="Basic and acidic residues" evidence="7">
    <location>
        <begin position="134"/>
        <end position="152"/>
    </location>
</feature>
<feature type="domain" description="CCAAT-binding factor" evidence="8">
    <location>
        <begin position="712"/>
        <end position="899"/>
    </location>
</feature>
<dbReference type="GO" id="GO:0005730">
    <property type="term" value="C:nucleolus"/>
    <property type="evidence" value="ECO:0007669"/>
    <property type="project" value="UniProtKB-SubCell"/>
</dbReference>
<evidence type="ECO:0000256" key="1">
    <source>
        <dbReference type="ARBA" id="ARBA00004604"/>
    </source>
</evidence>
<accession>A0A8K0JPF5</accession>
<evidence type="ECO:0000256" key="5">
    <source>
        <dbReference type="PIRNR" id="PIRNR028977"/>
    </source>
</evidence>
<keyword evidence="11" id="KW-1185">Reference proteome</keyword>
<protein>
    <recommendedName>
        <fullName evidence="5">Nucleolar complex-associated protein 3</fullName>
    </recommendedName>
</protein>
<comment type="similarity">
    <text evidence="2 5">Belongs to the CBF/MAK21 family.</text>
</comment>
<dbReference type="GO" id="GO:0042254">
    <property type="term" value="P:ribosome biogenesis"/>
    <property type="evidence" value="ECO:0007669"/>
    <property type="project" value="UniProtKB-KW"/>
</dbReference>
<dbReference type="InterPro" id="IPR016903">
    <property type="entry name" value="Nucleolar_cplx-assoc_3"/>
</dbReference>
<feature type="region of interest" description="Disordered" evidence="7">
    <location>
        <begin position="1"/>
        <end position="112"/>
    </location>
</feature>
<evidence type="ECO:0000256" key="6">
    <source>
        <dbReference type="SAM" id="Coils"/>
    </source>
</evidence>
<feature type="region of interest" description="Disordered" evidence="7">
    <location>
        <begin position="126"/>
        <end position="308"/>
    </location>
</feature>
<keyword evidence="5" id="KW-0690">Ribosome biogenesis</keyword>
<proteinExistence type="inferred from homology"/>
<feature type="compositionally biased region" description="Acidic residues" evidence="7">
    <location>
        <begin position="91"/>
        <end position="112"/>
    </location>
</feature>
<feature type="compositionally biased region" description="Acidic residues" evidence="7">
    <location>
        <begin position="168"/>
        <end position="196"/>
    </location>
</feature>